<evidence type="ECO:0000256" key="3">
    <source>
        <dbReference type="ARBA" id="ARBA00023242"/>
    </source>
</evidence>
<dbReference type="OrthoDB" id="10264910at2759"/>
<proteinExistence type="inferred from homology"/>
<evidence type="ECO:0000313" key="7">
    <source>
        <dbReference type="EMBL" id="GBM46341.1"/>
    </source>
</evidence>
<dbReference type="Gene3D" id="3.40.50.10190">
    <property type="entry name" value="BRCT domain"/>
    <property type="match status" value="1"/>
</dbReference>
<dbReference type="GO" id="GO:0043021">
    <property type="term" value="F:ribonucleoprotein complex binding"/>
    <property type="evidence" value="ECO:0007669"/>
    <property type="project" value="UniProtKB-UniRule"/>
</dbReference>
<feature type="domain" description="BRCT" evidence="6">
    <location>
        <begin position="315"/>
        <end position="408"/>
    </location>
</feature>
<keyword evidence="2 4" id="KW-0698">rRNA processing</keyword>
<evidence type="ECO:0000256" key="4">
    <source>
        <dbReference type="HAMAP-Rule" id="MF_03028"/>
    </source>
</evidence>
<evidence type="ECO:0000313" key="8">
    <source>
        <dbReference type="Proteomes" id="UP000499080"/>
    </source>
</evidence>
<protein>
    <recommendedName>
        <fullName evidence="4">Pescadillo homolog</fullName>
    </recommendedName>
</protein>
<keyword evidence="1 4" id="KW-0690">Ribosome biogenesis</keyword>
<dbReference type="HAMAP" id="MF_03028">
    <property type="entry name" value="Pescadillo"/>
    <property type="match status" value="1"/>
</dbReference>
<dbReference type="AlphaFoldDB" id="A0A4Y2FYX7"/>
<reference evidence="7 8" key="1">
    <citation type="journal article" date="2019" name="Sci. Rep.">
        <title>Orb-weaving spider Araneus ventricosus genome elucidates the spidroin gene catalogue.</title>
        <authorList>
            <person name="Kono N."/>
            <person name="Nakamura H."/>
            <person name="Ohtoshi R."/>
            <person name="Moran D.A.P."/>
            <person name="Shinohara A."/>
            <person name="Yoshida Y."/>
            <person name="Fujiwara M."/>
            <person name="Mori M."/>
            <person name="Tomita M."/>
            <person name="Arakawa K."/>
        </authorList>
    </citation>
    <scope>NUCLEOTIDE SEQUENCE [LARGE SCALE GENOMIC DNA]</scope>
</reference>
<dbReference type="FunFam" id="3.40.50.10190:FF:000002">
    <property type="entry name" value="Pescadillo homolog"/>
    <property type="match status" value="1"/>
</dbReference>
<dbReference type="InterPro" id="IPR001357">
    <property type="entry name" value="BRCT_dom"/>
</dbReference>
<dbReference type="PANTHER" id="PTHR12221:SF6">
    <property type="entry name" value="PESCADILLO HOMOLOG"/>
    <property type="match status" value="1"/>
</dbReference>
<gene>
    <name evidence="7" type="primary">pes1</name>
    <name evidence="7" type="ORF">AVEN_195287_1</name>
</gene>
<keyword evidence="8" id="KW-1185">Reference proteome</keyword>
<comment type="caution">
    <text evidence="7">The sequence shown here is derived from an EMBL/GenBank/DDBJ whole genome shotgun (WGS) entry which is preliminary data.</text>
</comment>
<dbReference type="SUPFAM" id="SSF52113">
    <property type="entry name" value="BRCT domain"/>
    <property type="match status" value="1"/>
</dbReference>
<feature type="compositionally biased region" description="Basic and acidic residues" evidence="5">
    <location>
        <begin position="497"/>
        <end position="507"/>
    </location>
</feature>
<dbReference type="Pfam" id="PF16589">
    <property type="entry name" value="BRCT_2"/>
    <property type="match status" value="1"/>
</dbReference>
<dbReference type="Proteomes" id="UP000499080">
    <property type="component" value="Unassembled WGS sequence"/>
</dbReference>
<name>A0A4Y2FYX7_ARAVE</name>
<evidence type="ECO:0000256" key="5">
    <source>
        <dbReference type="SAM" id="MobiDB-lite"/>
    </source>
</evidence>
<dbReference type="PROSITE" id="PS50172">
    <property type="entry name" value="BRCT"/>
    <property type="match status" value="1"/>
</dbReference>
<dbReference type="GO" id="GO:0003723">
    <property type="term" value="F:RNA binding"/>
    <property type="evidence" value="ECO:0007669"/>
    <property type="project" value="TreeGrafter"/>
</dbReference>
<organism evidence="7 8">
    <name type="scientific">Araneus ventricosus</name>
    <name type="common">Orbweaver spider</name>
    <name type="synonym">Epeira ventricosa</name>
    <dbReference type="NCBI Taxonomy" id="182803"/>
    <lineage>
        <taxon>Eukaryota</taxon>
        <taxon>Metazoa</taxon>
        <taxon>Ecdysozoa</taxon>
        <taxon>Arthropoda</taxon>
        <taxon>Chelicerata</taxon>
        <taxon>Arachnida</taxon>
        <taxon>Araneae</taxon>
        <taxon>Araneomorphae</taxon>
        <taxon>Entelegynae</taxon>
        <taxon>Araneoidea</taxon>
        <taxon>Araneidae</taxon>
        <taxon>Araneus</taxon>
    </lineage>
</organism>
<dbReference type="EMBL" id="BGPR01001132">
    <property type="protein sequence ID" value="GBM46341.1"/>
    <property type="molecule type" value="Genomic_DNA"/>
</dbReference>
<feature type="compositionally biased region" description="Acidic residues" evidence="5">
    <location>
        <begin position="286"/>
        <end position="302"/>
    </location>
</feature>
<dbReference type="GO" id="GO:0000466">
    <property type="term" value="P:maturation of 5.8S rRNA from tricistronic rRNA transcript (SSU-rRNA, 5.8S rRNA, LSU-rRNA)"/>
    <property type="evidence" value="ECO:0007669"/>
    <property type="project" value="UniProtKB-UniRule"/>
</dbReference>
<feature type="region of interest" description="Disordered" evidence="5">
    <location>
        <begin position="524"/>
        <end position="566"/>
    </location>
</feature>
<evidence type="ECO:0000256" key="1">
    <source>
        <dbReference type="ARBA" id="ARBA00022517"/>
    </source>
</evidence>
<comment type="similarity">
    <text evidence="4">Belongs to the pescadillo family.</text>
</comment>
<dbReference type="Pfam" id="PF06732">
    <property type="entry name" value="Pescadillo_N"/>
    <property type="match status" value="1"/>
</dbReference>
<dbReference type="GO" id="GO:0000463">
    <property type="term" value="P:maturation of LSU-rRNA from tricistronic rRNA transcript (SSU-rRNA, 5.8S rRNA, LSU-rRNA)"/>
    <property type="evidence" value="ECO:0007669"/>
    <property type="project" value="UniProtKB-UniRule"/>
</dbReference>
<dbReference type="CDD" id="cd17709">
    <property type="entry name" value="BRCT_pescadillo_like"/>
    <property type="match status" value="1"/>
</dbReference>
<dbReference type="GO" id="GO:0070545">
    <property type="term" value="C:PeBoW complex"/>
    <property type="evidence" value="ECO:0007669"/>
    <property type="project" value="TreeGrafter"/>
</dbReference>
<dbReference type="PANTHER" id="PTHR12221">
    <property type="entry name" value="PESCADILLO - RELATED"/>
    <property type="match status" value="1"/>
</dbReference>
<comment type="subcellular location">
    <subcellularLocation>
        <location evidence="4">Nucleus</location>
        <location evidence="4">Nucleolus</location>
    </subcellularLocation>
    <subcellularLocation>
        <location evidence="4">Nucleus</location>
        <location evidence="4">Nucleoplasm</location>
    </subcellularLocation>
</comment>
<feature type="region of interest" description="Disordered" evidence="5">
    <location>
        <begin position="286"/>
        <end position="306"/>
    </location>
</feature>
<feature type="region of interest" description="Disordered" evidence="5">
    <location>
        <begin position="451"/>
        <end position="507"/>
    </location>
</feature>
<feature type="compositionally biased region" description="Basic and acidic residues" evidence="5">
    <location>
        <begin position="543"/>
        <end position="566"/>
    </location>
</feature>
<dbReference type="InterPro" id="IPR010613">
    <property type="entry name" value="PES"/>
</dbReference>
<accession>A0A4Y2FYX7</accession>
<evidence type="ECO:0000259" key="6">
    <source>
        <dbReference type="PROSITE" id="PS50172"/>
    </source>
</evidence>
<sequence>MGRTLFKKGDRGIAATYMSRKQALTKLQLSLKDFRRLCILKGIYPVEPHHKKKANKNNSSNKTYYLVKDIQFLTHEPLINKFRSFKIFVKRLRKAIGKKDQETSQRLRDNQPVFNLDHIVKERYPTFVDALRDVDDAISMCFLFATFPKSKNVKADLIQLCRRLTVEFIHYIVEAKALRKVFVSIKGIYYQAEIMGQQITWIVPHTFGYSRPTDVDFKIMVTFAQFYSTMLGFVNYKLYHSINLVYPPKLAVDCPSAELLEGEDDYSEFISALNLNLKSSVEKSMEEEEQIDEFPEGEDSDEMQTRKAEQEKIEKLKNLFKGCKIYLNREVPRESLLFVIRCLGGEVSYDKTLHVGATFDEDDESITHQIVDRPVLQKKFVNRAYVQPQWVYDSVNAGMLLNEKPYMPGAELPPHLSPFVEEKEGDYIPPEKLALLDLQKGFVANLVRTVESGDDSSDEEQPDQESDDESNTKKRKAESEDSLNKSKQMKVTTGVPDKMDPVKLAQKEAAEEKRLAIMAMPKKDKHLYDKIQFGQKRKKRENRKLEEKRKNYQKEQKRLKKEMMAS</sequence>
<evidence type="ECO:0000256" key="2">
    <source>
        <dbReference type="ARBA" id="ARBA00022552"/>
    </source>
</evidence>
<keyword evidence="3 4" id="KW-0539">Nucleus</keyword>
<feature type="compositionally biased region" description="Acidic residues" evidence="5">
    <location>
        <begin position="452"/>
        <end position="469"/>
    </location>
</feature>
<dbReference type="GO" id="GO:0005654">
    <property type="term" value="C:nucleoplasm"/>
    <property type="evidence" value="ECO:0007669"/>
    <property type="project" value="UniProtKB-SubCell"/>
</dbReference>
<dbReference type="SMART" id="SM00292">
    <property type="entry name" value="BRCT"/>
    <property type="match status" value="1"/>
</dbReference>
<comment type="function">
    <text evidence="4">Required for maturation of ribosomal RNAs and formation of the large ribosomal subunit.</text>
</comment>
<dbReference type="InterPro" id="IPR036420">
    <property type="entry name" value="BRCT_dom_sf"/>
</dbReference>
<dbReference type="GO" id="GO:0030687">
    <property type="term" value="C:preribosome, large subunit precursor"/>
    <property type="evidence" value="ECO:0007669"/>
    <property type="project" value="UniProtKB-UniRule"/>
</dbReference>